<dbReference type="OrthoDB" id="4190386at2759"/>
<organism evidence="1">
    <name type="scientific">Ajellomyces dermatitidis (strain ATCC 18188 / CBS 674.68)</name>
    <name type="common">Blastomyces dermatitidis</name>
    <dbReference type="NCBI Taxonomy" id="653446"/>
    <lineage>
        <taxon>Eukaryota</taxon>
        <taxon>Fungi</taxon>
        <taxon>Dikarya</taxon>
        <taxon>Ascomycota</taxon>
        <taxon>Pezizomycotina</taxon>
        <taxon>Eurotiomycetes</taxon>
        <taxon>Eurotiomycetidae</taxon>
        <taxon>Onygenales</taxon>
        <taxon>Ajellomycetaceae</taxon>
        <taxon>Blastomyces</taxon>
    </lineage>
</organism>
<name>A0A0J9HJG1_AJEDA</name>
<protein>
    <submittedName>
        <fullName evidence="1">Uncharacterized protein</fullName>
    </submittedName>
</protein>
<dbReference type="Proteomes" id="UP000007802">
    <property type="component" value="Unassembled WGS sequence"/>
</dbReference>
<dbReference type="AlphaFoldDB" id="A0A0J9HJG1"/>
<accession>A0A0J9HJG1</accession>
<feature type="non-terminal residue" evidence="1">
    <location>
        <position position="97"/>
    </location>
</feature>
<feature type="non-terminal residue" evidence="1">
    <location>
        <position position="1"/>
    </location>
</feature>
<dbReference type="EMBL" id="GG749802">
    <property type="protein sequence ID" value="KMW69334.1"/>
    <property type="molecule type" value="Genomic_DNA"/>
</dbReference>
<sequence length="97" mass="11216">NLRENLILKTVTLRSSICSFSSMAYLSPAQNTAELSSQNSVISLSSFCEKALIQSLISTTTCLYCTKQLKKKRILYIHFFFHSHYFHYICNNNFYLS</sequence>
<gene>
    <name evidence="1" type="ORF">BDDG_13490</name>
</gene>
<evidence type="ECO:0000313" key="1">
    <source>
        <dbReference type="EMBL" id="KMW69334.1"/>
    </source>
</evidence>
<reference evidence="1" key="1">
    <citation type="submission" date="2010-03" db="EMBL/GenBank/DDBJ databases">
        <title>Annotation of Blastomyces dermatitidis strain ATCC 18188.</title>
        <authorList>
            <consortium name="The Broad Institute Genome Sequencing Platform"/>
            <consortium name="Broad Institute Genome Sequencing Center for Infectious Disease."/>
            <person name="Cuomo C."/>
            <person name="Klein B."/>
            <person name="Sullivan T."/>
            <person name="Heitman J."/>
            <person name="Young S."/>
            <person name="Zeng Q."/>
            <person name="Gargeya S."/>
            <person name="Alvarado L."/>
            <person name="Berlin A.M."/>
            <person name="Chapman S.B."/>
            <person name="Chen Z."/>
            <person name="Freedman E."/>
            <person name="Gellesch M."/>
            <person name="Goldberg J."/>
            <person name="Griggs A."/>
            <person name="Gujja S."/>
            <person name="Heilman E."/>
            <person name="Heiman D."/>
            <person name="Howarth C."/>
            <person name="Mehta T."/>
            <person name="Neiman D."/>
            <person name="Pearson M."/>
            <person name="Roberts A."/>
            <person name="Saif S."/>
            <person name="Shea T."/>
            <person name="Shenoy N."/>
            <person name="Sisk P."/>
            <person name="Stolte C."/>
            <person name="Sykes S."/>
            <person name="White J."/>
            <person name="Yandava C."/>
            <person name="Haas B."/>
            <person name="Nusbaum C."/>
            <person name="Birren B."/>
        </authorList>
    </citation>
    <scope>NUCLEOTIDE SEQUENCE</scope>
    <source>
        <strain evidence="1">ATCC 18188</strain>
    </source>
</reference>
<proteinExistence type="predicted"/>